<dbReference type="AlphaFoldDB" id="A0A0F5Q243"/>
<feature type="transmembrane region" description="Helical" evidence="13">
    <location>
        <begin position="272"/>
        <end position="292"/>
    </location>
</feature>
<evidence type="ECO:0000256" key="1">
    <source>
        <dbReference type="ARBA" id="ARBA00004429"/>
    </source>
</evidence>
<evidence type="ECO:0000256" key="4">
    <source>
        <dbReference type="ARBA" id="ARBA00022448"/>
    </source>
</evidence>
<keyword evidence="16" id="KW-1185">Reference proteome</keyword>
<dbReference type="PANTHER" id="PTHR47685">
    <property type="entry name" value="MAGNESIUM TRANSPORT PROTEIN CORA"/>
    <property type="match status" value="1"/>
</dbReference>
<evidence type="ECO:0000313" key="16">
    <source>
        <dbReference type="Proteomes" id="UP000033519"/>
    </source>
</evidence>
<dbReference type="PANTHER" id="PTHR47685:SF1">
    <property type="entry name" value="MAGNESIUM TRANSPORT PROTEIN CORA"/>
    <property type="match status" value="1"/>
</dbReference>
<dbReference type="GO" id="GO:0015095">
    <property type="term" value="F:magnesium ion transmembrane transporter activity"/>
    <property type="evidence" value="ECO:0007669"/>
    <property type="project" value="TreeGrafter"/>
</dbReference>
<dbReference type="PATRIC" id="fig|728005.3.peg.33"/>
<evidence type="ECO:0000256" key="12">
    <source>
        <dbReference type="ARBA" id="ARBA00034269"/>
    </source>
</evidence>
<dbReference type="SUPFAM" id="SSF144083">
    <property type="entry name" value="Magnesium transport protein CorA, transmembrane region"/>
    <property type="match status" value="1"/>
</dbReference>
<evidence type="ECO:0000313" key="14">
    <source>
        <dbReference type="EMBL" id="KKC34691.1"/>
    </source>
</evidence>
<evidence type="ECO:0000256" key="9">
    <source>
        <dbReference type="ARBA" id="ARBA00022989"/>
    </source>
</evidence>
<dbReference type="GO" id="GO:0015099">
    <property type="term" value="F:nickel cation transmembrane transporter activity"/>
    <property type="evidence" value="ECO:0007669"/>
    <property type="project" value="TreeGrafter"/>
</dbReference>
<feature type="transmembrane region" description="Helical" evidence="13">
    <location>
        <begin position="304"/>
        <end position="324"/>
    </location>
</feature>
<dbReference type="InterPro" id="IPR045861">
    <property type="entry name" value="CorA_cytoplasmic_dom"/>
</dbReference>
<evidence type="ECO:0000256" key="5">
    <source>
        <dbReference type="ARBA" id="ARBA00022475"/>
    </source>
</evidence>
<evidence type="ECO:0000256" key="3">
    <source>
        <dbReference type="ARBA" id="ARBA00019439"/>
    </source>
</evidence>
<gene>
    <name evidence="15" type="ORF">SAMN04488059_11384</name>
    <name evidence="14" type="ORF">WH91_01430</name>
</gene>
<evidence type="ECO:0000256" key="10">
    <source>
        <dbReference type="ARBA" id="ARBA00023065"/>
    </source>
</evidence>
<evidence type="ECO:0000256" key="13">
    <source>
        <dbReference type="SAM" id="Phobius"/>
    </source>
</evidence>
<accession>A0A0F5Q243</accession>
<dbReference type="InterPro" id="IPR002523">
    <property type="entry name" value="MgTranspt_CorA/ZnTranspt_ZntB"/>
</dbReference>
<keyword evidence="6" id="KW-0997">Cell inner membrane</keyword>
<dbReference type="Gene3D" id="3.30.460.20">
    <property type="entry name" value="CorA soluble domain-like"/>
    <property type="match status" value="1"/>
</dbReference>
<evidence type="ECO:0000256" key="6">
    <source>
        <dbReference type="ARBA" id="ARBA00022519"/>
    </source>
</evidence>
<reference evidence="15 17" key="2">
    <citation type="submission" date="2016-10" db="EMBL/GenBank/DDBJ databases">
        <authorList>
            <person name="de Groot N.N."/>
        </authorList>
    </citation>
    <scope>NUCLEOTIDE SEQUENCE [LARGE SCALE GENOMIC DNA]</scope>
    <source>
        <strain evidence="15 17">CGMCC 1.10210</strain>
    </source>
</reference>
<dbReference type="GO" id="GO:0005886">
    <property type="term" value="C:plasma membrane"/>
    <property type="evidence" value="ECO:0007669"/>
    <property type="project" value="UniProtKB-SubCell"/>
</dbReference>
<proteinExistence type="inferred from homology"/>
<dbReference type="EMBL" id="LAPV01000010">
    <property type="protein sequence ID" value="KKC34691.1"/>
    <property type="molecule type" value="Genomic_DNA"/>
</dbReference>
<comment type="catalytic activity">
    <reaction evidence="12">
        <text>Mg(2+)(in) = Mg(2+)(out)</text>
        <dbReference type="Rhea" id="RHEA:29827"/>
        <dbReference type="ChEBI" id="CHEBI:18420"/>
    </reaction>
</comment>
<dbReference type="Proteomes" id="UP000033519">
    <property type="component" value="Unassembled WGS sequence"/>
</dbReference>
<dbReference type="FunFam" id="1.20.58.340:FF:000001">
    <property type="entry name" value="Magnesium transport protein CorA"/>
    <property type="match status" value="1"/>
</dbReference>
<keyword evidence="11 13" id="KW-0472">Membrane</keyword>
<keyword evidence="7 13" id="KW-0812">Transmembrane</keyword>
<evidence type="ECO:0000313" key="15">
    <source>
        <dbReference type="EMBL" id="SFC88057.1"/>
    </source>
</evidence>
<evidence type="ECO:0000313" key="17">
    <source>
        <dbReference type="Proteomes" id="UP000182258"/>
    </source>
</evidence>
<name>A0A0F5Q243_9HYPH</name>
<dbReference type="RefSeq" id="WP_046169231.1">
    <property type="nucleotide sequence ID" value="NZ_FOMB01000013.1"/>
</dbReference>
<dbReference type="SUPFAM" id="SSF143865">
    <property type="entry name" value="CorA soluble domain-like"/>
    <property type="match status" value="1"/>
</dbReference>
<keyword evidence="10" id="KW-0406">Ion transport</keyword>
<protein>
    <recommendedName>
        <fullName evidence="3">Magnesium transport protein CorA</fullName>
    </recommendedName>
</protein>
<keyword evidence="9 13" id="KW-1133">Transmembrane helix</keyword>
<comment type="similarity">
    <text evidence="2">Belongs to the CorA metal ion transporter (MIT) (TC 1.A.35) family.</text>
</comment>
<dbReference type="GO" id="GO:0015087">
    <property type="term" value="F:cobalt ion transmembrane transporter activity"/>
    <property type="evidence" value="ECO:0007669"/>
    <property type="project" value="TreeGrafter"/>
</dbReference>
<dbReference type="InterPro" id="IPR045863">
    <property type="entry name" value="CorA_TM1_TM2"/>
</dbReference>
<keyword evidence="8" id="KW-0460">Magnesium</keyword>
<dbReference type="Pfam" id="PF01544">
    <property type="entry name" value="CorA"/>
    <property type="match status" value="1"/>
</dbReference>
<keyword evidence="5" id="KW-1003">Cell membrane</keyword>
<evidence type="ECO:0000256" key="7">
    <source>
        <dbReference type="ARBA" id="ARBA00022692"/>
    </source>
</evidence>
<organism evidence="15 17">
    <name type="scientific">Devosia psychrophila</name>
    <dbReference type="NCBI Taxonomy" id="728005"/>
    <lineage>
        <taxon>Bacteria</taxon>
        <taxon>Pseudomonadati</taxon>
        <taxon>Pseudomonadota</taxon>
        <taxon>Alphaproteobacteria</taxon>
        <taxon>Hyphomicrobiales</taxon>
        <taxon>Devosiaceae</taxon>
        <taxon>Devosia</taxon>
    </lineage>
</organism>
<evidence type="ECO:0000256" key="11">
    <source>
        <dbReference type="ARBA" id="ARBA00023136"/>
    </source>
</evidence>
<evidence type="ECO:0000256" key="2">
    <source>
        <dbReference type="ARBA" id="ARBA00009765"/>
    </source>
</evidence>
<reference evidence="14 16" key="1">
    <citation type="submission" date="2015-03" db="EMBL/GenBank/DDBJ databases">
        <authorList>
            <person name="Lepp D."/>
            <person name="Hassan Y.I."/>
            <person name="Li X.-Z."/>
            <person name="Zhou T."/>
        </authorList>
    </citation>
    <scope>NUCLEOTIDE SEQUENCE [LARGE SCALE GENOMIC DNA]</scope>
    <source>
        <strain evidence="14 16">Cr7-05</strain>
    </source>
</reference>
<comment type="subcellular location">
    <subcellularLocation>
        <location evidence="1">Cell inner membrane</location>
        <topology evidence="1">Multi-pass membrane protein</topology>
    </subcellularLocation>
</comment>
<dbReference type="Gene3D" id="1.20.58.340">
    <property type="entry name" value="Magnesium transport protein CorA, transmembrane region"/>
    <property type="match status" value="1"/>
</dbReference>
<dbReference type="EMBL" id="FOMB01000013">
    <property type="protein sequence ID" value="SFC88057.1"/>
    <property type="molecule type" value="Genomic_DNA"/>
</dbReference>
<dbReference type="Proteomes" id="UP000182258">
    <property type="component" value="Unassembled WGS sequence"/>
</dbReference>
<dbReference type="CDD" id="cd12837">
    <property type="entry name" value="EcCorA-like_u1"/>
    <property type="match status" value="1"/>
</dbReference>
<dbReference type="OrthoDB" id="9803416at2"/>
<sequence>MLRIYTTSGTHLNCSITDGLSDRTGFDNAIWYDLINPTREEEHFVESCLGILVPTRDEMKDIEPSARLYSEANAEFMTLTVLTNLHEHDPIKTPVTFVLTDKTLVTIRYSEPRPFAIFEAAATRTGGRPLPTGEHVMVGLLEAFIDRLAQVLETTGEELDAISRDVFRPRVKGAARKARNLEALIEKIGNKGDMLTLVRESLVSILRLTTFHQTSNNPDAKAMRDIRQDFKVLQRDASALGDHASFMSNKVTFLLDATLGLINLEQNQIIKIFSVAAVIFLPPTLVASIYGMNFEHMPELAWQFGYPLAICAMIASAIFPYLFFKRRGWL</sequence>
<evidence type="ECO:0000256" key="8">
    <source>
        <dbReference type="ARBA" id="ARBA00022842"/>
    </source>
</evidence>
<dbReference type="InterPro" id="IPR050829">
    <property type="entry name" value="CorA_MIT"/>
</dbReference>
<keyword evidence="4" id="KW-0813">Transport</keyword>